<comment type="caution">
    <text evidence="1">The sequence shown here is derived from an EMBL/GenBank/DDBJ whole genome shotgun (WGS) entry which is preliminary data.</text>
</comment>
<name>X1EML0_9ZZZZ</name>
<organism evidence="1">
    <name type="scientific">marine sediment metagenome</name>
    <dbReference type="NCBI Taxonomy" id="412755"/>
    <lineage>
        <taxon>unclassified sequences</taxon>
        <taxon>metagenomes</taxon>
        <taxon>ecological metagenomes</taxon>
    </lineage>
</organism>
<dbReference type="AlphaFoldDB" id="X1EML0"/>
<feature type="non-terminal residue" evidence="1">
    <location>
        <position position="90"/>
    </location>
</feature>
<gene>
    <name evidence="1" type="ORF">S01H4_62904</name>
</gene>
<accession>X1EML0</accession>
<sequence>MRTDADLKILFHLFGGEYFPQEQETCDGTGGLYFTSKDFFPNDSGFKNKLDIMKNHLQGEGNGKIPCIALNFGYHWVAVNSINDDIIGIN</sequence>
<reference evidence="1" key="1">
    <citation type="journal article" date="2014" name="Front. Microbiol.">
        <title>High frequency of phylogenetically diverse reductive dehalogenase-homologous genes in deep subseafloor sedimentary metagenomes.</title>
        <authorList>
            <person name="Kawai M."/>
            <person name="Futagami T."/>
            <person name="Toyoda A."/>
            <person name="Takaki Y."/>
            <person name="Nishi S."/>
            <person name="Hori S."/>
            <person name="Arai W."/>
            <person name="Tsubouchi T."/>
            <person name="Morono Y."/>
            <person name="Uchiyama I."/>
            <person name="Ito T."/>
            <person name="Fujiyama A."/>
            <person name="Inagaki F."/>
            <person name="Takami H."/>
        </authorList>
    </citation>
    <scope>NUCLEOTIDE SEQUENCE</scope>
    <source>
        <strain evidence="1">Expedition CK06-06</strain>
    </source>
</reference>
<evidence type="ECO:0000313" key="1">
    <source>
        <dbReference type="EMBL" id="GAH09893.1"/>
    </source>
</evidence>
<dbReference type="EMBL" id="BART01037672">
    <property type="protein sequence ID" value="GAH09893.1"/>
    <property type="molecule type" value="Genomic_DNA"/>
</dbReference>
<proteinExistence type="predicted"/>
<protein>
    <submittedName>
        <fullName evidence="1">Uncharacterized protein</fullName>
    </submittedName>
</protein>